<dbReference type="Proteomes" id="UP000886667">
    <property type="component" value="Unassembled WGS sequence"/>
</dbReference>
<protein>
    <submittedName>
        <fullName evidence="1">Uncharacterized protein</fullName>
    </submittedName>
</protein>
<dbReference type="AlphaFoldDB" id="A0A9E4KA36"/>
<sequence length="199" mass="22916">MINFKEFICENASKGLSIFDIDDTLFKSDARVLVLKNGKVIKKLTPDQFNGYRLMGGESFDFQQFKSSKVFMQTARPIDRMIETAKAIIRRATAKGSKVIIVTARSNMDDRDTFLRTFRMHGIDIDKVRIERSGNLRGSTSENKREIFKKYLDSGEFTRVRLFDDDINNCKALLSLKNEYPHIDFTALLVDKNGRVKKV</sequence>
<dbReference type="EMBL" id="JAEPCM010000016">
    <property type="protein sequence ID" value="MCG7944790.1"/>
    <property type="molecule type" value="Genomic_DNA"/>
</dbReference>
<accession>A0A9E4KA36</accession>
<gene>
    <name evidence="1" type="ORF">JAZ07_00430</name>
</gene>
<reference evidence="1" key="1">
    <citation type="journal article" date="2021" name="Proc. Natl. Acad. Sci. U.S.A.">
        <title>Global biogeography of chemosynthetic symbionts reveals both localized and globally distributed symbiont groups. .</title>
        <authorList>
            <person name="Osvatic J.T."/>
            <person name="Wilkins L.G.E."/>
            <person name="Leibrecht L."/>
            <person name="Leray M."/>
            <person name="Zauner S."/>
            <person name="Polzin J."/>
            <person name="Camacho Y."/>
            <person name="Gros O."/>
            <person name="van Gils J.A."/>
            <person name="Eisen J.A."/>
            <person name="Petersen J.M."/>
            <person name="Yuen B."/>
        </authorList>
    </citation>
    <scope>NUCLEOTIDE SEQUENCE</scope>
    <source>
        <strain evidence="1">MAGclacostrist064TRANS</strain>
    </source>
</reference>
<name>A0A9E4KA36_9GAMM</name>
<dbReference type="SUPFAM" id="SSF56784">
    <property type="entry name" value="HAD-like"/>
    <property type="match status" value="1"/>
</dbReference>
<dbReference type="InterPro" id="IPR023214">
    <property type="entry name" value="HAD_sf"/>
</dbReference>
<dbReference type="Gene3D" id="3.40.50.1000">
    <property type="entry name" value="HAD superfamily/HAD-like"/>
    <property type="match status" value="1"/>
</dbReference>
<proteinExistence type="predicted"/>
<evidence type="ECO:0000313" key="2">
    <source>
        <dbReference type="Proteomes" id="UP000886667"/>
    </source>
</evidence>
<dbReference type="InterPro" id="IPR036412">
    <property type="entry name" value="HAD-like_sf"/>
</dbReference>
<evidence type="ECO:0000313" key="1">
    <source>
        <dbReference type="EMBL" id="MCG7944790.1"/>
    </source>
</evidence>
<organism evidence="1 2">
    <name type="scientific">Candidatus Thiodiazotropha taylori</name>
    <dbReference type="NCBI Taxonomy" id="2792791"/>
    <lineage>
        <taxon>Bacteria</taxon>
        <taxon>Pseudomonadati</taxon>
        <taxon>Pseudomonadota</taxon>
        <taxon>Gammaproteobacteria</taxon>
        <taxon>Chromatiales</taxon>
        <taxon>Sedimenticolaceae</taxon>
        <taxon>Candidatus Thiodiazotropha</taxon>
    </lineage>
</organism>
<comment type="caution">
    <text evidence="1">The sequence shown here is derived from an EMBL/GenBank/DDBJ whole genome shotgun (WGS) entry which is preliminary data.</text>
</comment>